<dbReference type="AlphaFoldDB" id="D5V4B0"/>
<dbReference type="KEGG" id="ant:Arnit_0176"/>
<dbReference type="Gene3D" id="1.10.10.10">
    <property type="entry name" value="Winged helix-like DNA-binding domain superfamily/Winged helix DNA-binding domain"/>
    <property type="match status" value="1"/>
</dbReference>
<evidence type="ECO:0000313" key="1">
    <source>
        <dbReference type="EMBL" id="ADG91843.1"/>
    </source>
</evidence>
<gene>
    <name evidence="1" type="ordered locus">Arnit_0176</name>
</gene>
<dbReference type="RefSeq" id="WP_013133988.1">
    <property type="nucleotide sequence ID" value="NC_014166.1"/>
</dbReference>
<dbReference type="STRING" id="572480.Arnit_0176"/>
<dbReference type="EMBL" id="CP001999">
    <property type="protein sequence ID" value="ADG91843.1"/>
    <property type="molecule type" value="Genomic_DNA"/>
</dbReference>
<sequence length="78" mass="8722">MTLEELNFLVPIEQRSCICLNQSQTAHILGVSSSTLSNWRLEDGIGPEYKKVGNGTRSRVLYPKTAIIDWISKTIKTA</sequence>
<dbReference type="HOGENOM" id="CLU_2614297_0_0_7"/>
<evidence type="ECO:0008006" key="3">
    <source>
        <dbReference type="Google" id="ProtNLM"/>
    </source>
</evidence>
<accession>D5V4B0</accession>
<dbReference type="OrthoDB" id="5349217at2"/>
<evidence type="ECO:0000313" key="2">
    <source>
        <dbReference type="Proteomes" id="UP000000939"/>
    </source>
</evidence>
<reference evidence="1 2" key="1">
    <citation type="journal article" date="2010" name="Stand. Genomic Sci.">
        <title>Complete genome sequence of Arcobacter nitrofigilis type strain (CI).</title>
        <authorList>
            <person name="Pati A."/>
            <person name="Gronow S."/>
            <person name="Lapidus A."/>
            <person name="Copeland A."/>
            <person name="Glavina Del Rio T."/>
            <person name="Nolan M."/>
            <person name="Lucas S."/>
            <person name="Tice H."/>
            <person name="Cheng J.F."/>
            <person name="Han C."/>
            <person name="Chertkov O."/>
            <person name="Bruce D."/>
            <person name="Tapia R."/>
            <person name="Goodwin L."/>
            <person name="Pitluck S."/>
            <person name="Liolios K."/>
            <person name="Ivanova N."/>
            <person name="Mavromatis K."/>
            <person name="Chen A."/>
            <person name="Palaniappan K."/>
            <person name="Land M."/>
            <person name="Hauser L."/>
            <person name="Chang Y.J."/>
            <person name="Jeffries C.D."/>
            <person name="Detter J.C."/>
            <person name="Rohde M."/>
            <person name="Goker M."/>
            <person name="Bristow J."/>
            <person name="Eisen J.A."/>
            <person name="Markowitz V."/>
            <person name="Hugenholtz P."/>
            <person name="Klenk H.P."/>
            <person name="Kyrpides N.C."/>
        </authorList>
    </citation>
    <scope>NUCLEOTIDE SEQUENCE [LARGE SCALE GENOMIC DNA]</scope>
    <source>
        <strain evidence="2">ATCC 33309 / DSM 7299 / CCUG 15893 / LMG 7604 / NCTC 12251 / CI</strain>
    </source>
</reference>
<proteinExistence type="predicted"/>
<dbReference type="SUPFAM" id="SSF46955">
    <property type="entry name" value="Putative DNA-binding domain"/>
    <property type="match status" value="1"/>
</dbReference>
<name>D5V4B0_ARCNC</name>
<dbReference type="Proteomes" id="UP000000939">
    <property type="component" value="Chromosome"/>
</dbReference>
<protein>
    <recommendedName>
        <fullName evidence="3">Helix-turn-helix domain-containing protein</fullName>
    </recommendedName>
</protein>
<dbReference type="InterPro" id="IPR036388">
    <property type="entry name" value="WH-like_DNA-bd_sf"/>
</dbReference>
<dbReference type="InterPro" id="IPR009061">
    <property type="entry name" value="DNA-bd_dom_put_sf"/>
</dbReference>
<organism evidence="1 2">
    <name type="scientific">Arcobacter nitrofigilis (strain ATCC 33309 / DSM 7299 / CCUG 15893 / LMG 7604 / NCTC 12251 / CI)</name>
    <name type="common">Campylobacter nitrofigilis</name>
    <dbReference type="NCBI Taxonomy" id="572480"/>
    <lineage>
        <taxon>Bacteria</taxon>
        <taxon>Pseudomonadati</taxon>
        <taxon>Campylobacterota</taxon>
        <taxon>Epsilonproteobacteria</taxon>
        <taxon>Campylobacterales</taxon>
        <taxon>Arcobacteraceae</taxon>
        <taxon>Arcobacter</taxon>
    </lineage>
</organism>
<keyword evidence="2" id="KW-1185">Reference proteome</keyword>